<dbReference type="AlphaFoldDB" id="A0A6C0KPN7"/>
<accession>A0A6C0KPN7</accession>
<evidence type="ECO:0000256" key="1">
    <source>
        <dbReference type="SAM" id="Phobius"/>
    </source>
</evidence>
<feature type="transmembrane region" description="Helical" evidence="1">
    <location>
        <begin position="32"/>
        <end position="52"/>
    </location>
</feature>
<protein>
    <submittedName>
        <fullName evidence="2">Uncharacterized protein</fullName>
    </submittedName>
</protein>
<feature type="transmembrane region" description="Helical" evidence="1">
    <location>
        <begin position="6"/>
        <end position="25"/>
    </location>
</feature>
<keyword evidence="1" id="KW-1133">Transmembrane helix</keyword>
<organism evidence="2">
    <name type="scientific">viral metagenome</name>
    <dbReference type="NCBI Taxonomy" id="1070528"/>
    <lineage>
        <taxon>unclassified sequences</taxon>
        <taxon>metagenomes</taxon>
        <taxon>organismal metagenomes</taxon>
    </lineage>
</organism>
<dbReference type="EMBL" id="MN740936">
    <property type="protein sequence ID" value="QHU18670.1"/>
    <property type="molecule type" value="Genomic_DNA"/>
</dbReference>
<evidence type="ECO:0000313" key="2">
    <source>
        <dbReference type="EMBL" id="QHU18670.1"/>
    </source>
</evidence>
<proteinExistence type="predicted"/>
<name>A0A6C0KPN7_9ZZZZ</name>
<sequence length="153" mass="16682">MFNIILGIYIIVAIFVIGGGTFTFYKKAQSIAALLFFIGTLTSFILFGLKWFSSSDSLFSKTPVSWPPTVNTCPDYLIYDSKANTCIDLIGVSKNGALKKYQPGSSDFFSLQTASSDPEARKKELCTRAIAAGLTWEGITNGESCTISMDTRV</sequence>
<reference evidence="2" key="1">
    <citation type="journal article" date="2020" name="Nature">
        <title>Giant virus diversity and host interactions through global metagenomics.</title>
        <authorList>
            <person name="Schulz F."/>
            <person name="Roux S."/>
            <person name="Paez-Espino D."/>
            <person name="Jungbluth S."/>
            <person name="Walsh D.A."/>
            <person name="Denef V.J."/>
            <person name="McMahon K.D."/>
            <person name="Konstantinidis K.T."/>
            <person name="Eloe-Fadrosh E.A."/>
            <person name="Kyrpides N.C."/>
            <person name="Woyke T."/>
        </authorList>
    </citation>
    <scope>NUCLEOTIDE SEQUENCE</scope>
    <source>
        <strain evidence="2">GVMAG-S-3300013006-158</strain>
    </source>
</reference>
<keyword evidence="1" id="KW-0472">Membrane</keyword>
<keyword evidence="1" id="KW-0812">Transmembrane</keyword>